<dbReference type="AlphaFoldDB" id="A0A1G2E202"/>
<keyword evidence="1" id="KW-1133">Transmembrane helix</keyword>
<dbReference type="GO" id="GO:0016020">
    <property type="term" value="C:membrane"/>
    <property type="evidence" value="ECO:0007669"/>
    <property type="project" value="TreeGrafter"/>
</dbReference>
<dbReference type="PANTHER" id="PTHR43798">
    <property type="entry name" value="MONOACYLGLYCEROL LIPASE"/>
    <property type="match status" value="1"/>
</dbReference>
<dbReference type="Gene3D" id="3.40.50.1820">
    <property type="entry name" value="alpha/beta hydrolase"/>
    <property type="match status" value="1"/>
</dbReference>
<feature type="transmembrane region" description="Helical" evidence="1">
    <location>
        <begin position="133"/>
        <end position="153"/>
    </location>
</feature>
<dbReference type="Pfam" id="PF00561">
    <property type="entry name" value="Abhydrolase_1"/>
    <property type="match status" value="1"/>
</dbReference>
<dbReference type="InterPro" id="IPR050266">
    <property type="entry name" value="AB_hydrolase_sf"/>
</dbReference>
<dbReference type="PRINTS" id="PR00412">
    <property type="entry name" value="EPOXHYDRLASE"/>
</dbReference>
<evidence type="ECO:0000313" key="3">
    <source>
        <dbReference type="EMBL" id="OGZ19669.1"/>
    </source>
</evidence>
<proteinExistence type="predicted"/>
<evidence type="ECO:0000313" key="4">
    <source>
        <dbReference type="Proteomes" id="UP000177360"/>
    </source>
</evidence>
<dbReference type="GO" id="GO:0003824">
    <property type="term" value="F:catalytic activity"/>
    <property type="evidence" value="ECO:0007669"/>
    <property type="project" value="InterPro"/>
</dbReference>
<name>A0A1G2E202_9BACT</name>
<comment type="caution">
    <text evidence="3">The sequence shown here is derived from an EMBL/GenBank/DDBJ whole genome shotgun (WGS) entry which is preliminary data.</text>
</comment>
<protein>
    <recommendedName>
        <fullName evidence="2">AB hydrolase-1 domain-containing protein</fullName>
    </recommendedName>
</protein>
<dbReference type="EMBL" id="MHLZ01000025">
    <property type="protein sequence ID" value="OGZ19669.1"/>
    <property type="molecule type" value="Genomic_DNA"/>
</dbReference>
<dbReference type="InterPro" id="IPR029058">
    <property type="entry name" value="AB_hydrolase_fold"/>
</dbReference>
<dbReference type="InterPro" id="IPR000639">
    <property type="entry name" value="Epox_hydrolase-like"/>
</dbReference>
<dbReference type="Proteomes" id="UP000177360">
    <property type="component" value="Unassembled WGS sequence"/>
</dbReference>
<evidence type="ECO:0000256" key="1">
    <source>
        <dbReference type="SAM" id="Phobius"/>
    </source>
</evidence>
<gene>
    <name evidence="3" type="ORF">A2626_02975</name>
</gene>
<evidence type="ECO:0000259" key="2">
    <source>
        <dbReference type="Pfam" id="PF00561"/>
    </source>
</evidence>
<accession>A0A1G2E202</accession>
<dbReference type="SUPFAM" id="SSF53474">
    <property type="entry name" value="alpha/beta-Hydrolases"/>
    <property type="match status" value="1"/>
</dbReference>
<dbReference type="PRINTS" id="PR00111">
    <property type="entry name" value="ABHYDROLASE"/>
</dbReference>
<dbReference type="PANTHER" id="PTHR43798:SF33">
    <property type="entry name" value="HYDROLASE, PUTATIVE (AFU_ORTHOLOGUE AFUA_2G14860)-RELATED"/>
    <property type="match status" value="1"/>
</dbReference>
<keyword evidence="1" id="KW-0812">Transmembrane</keyword>
<feature type="domain" description="AB hydrolase-1" evidence="2">
    <location>
        <begin position="22"/>
        <end position="121"/>
    </location>
</feature>
<dbReference type="InterPro" id="IPR000073">
    <property type="entry name" value="AB_hydrolase_1"/>
</dbReference>
<organism evidence="3 4">
    <name type="scientific">Candidatus Nealsonbacteria bacterium RIFCSPHIGHO2_01_FULL_38_55</name>
    <dbReference type="NCBI Taxonomy" id="1801664"/>
    <lineage>
        <taxon>Bacteria</taxon>
        <taxon>Candidatus Nealsoniibacteriota</taxon>
    </lineage>
</organism>
<reference evidence="3 4" key="1">
    <citation type="journal article" date="2016" name="Nat. Commun.">
        <title>Thousands of microbial genomes shed light on interconnected biogeochemical processes in an aquifer system.</title>
        <authorList>
            <person name="Anantharaman K."/>
            <person name="Brown C.T."/>
            <person name="Hug L.A."/>
            <person name="Sharon I."/>
            <person name="Castelle C.J."/>
            <person name="Probst A.J."/>
            <person name="Thomas B.C."/>
            <person name="Singh A."/>
            <person name="Wilkins M.J."/>
            <person name="Karaoz U."/>
            <person name="Brodie E.L."/>
            <person name="Williams K.H."/>
            <person name="Hubbard S.S."/>
            <person name="Banfield J.F."/>
        </authorList>
    </citation>
    <scope>NUCLEOTIDE SEQUENCE [LARGE SCALE GENOMIC DNA]</scope>
</reference>
<keyword evidence="1" id="KW-0472">Membrane</keyword>
<sequence length="253" mass="29216">MKEENIVVKDLNINYLKTGEGKPFLILHGWGSRKEKWQYVADILAEKGINVIIPDLPGFGKSEQPKIAWSLDNYCDFIVDFVNKIGVDKFYILGHSFGGAIAAKCDLRFPERIEKLFLVGAACYRRRLFKTRIFYIVSKALKIFSFIPGYFYLKKIFYRFIVKSDYISTKGIMREIYLQLVNKDYPSESILSQIKDPTIIIWGEKDRITPMKDALLINKKIKGSILEILKKSGHSSYSDCPEELAKIIIKHID</sequence>